<name>A0A0S4M3R5_9BURK</name>
<dbReference type="Proteomes" id="UP000198651">
    <property type="component" value="Chromosome I"/>
</dbReference>
<dbReference type="AlphaFoldDB" id="A0A0S4M3R5"/>
<dbReference type="EMBL" id="LN906597">
    <property type="protein sequence ID" value="CUT18273.1"/>
    <property type="molecule type" value="Genomic_DNA"/>
</dbReference>
<organism evidence="1 2">
    <name type="scientific">Candidatus Ichthyocystis hellenicum</name>
    <dbReference type="NCBI Taxonomy" id="1561003"/>
    <lineage>
        <taxon>Bacteria</taxon>
        <taxon>Pseudomonadati</taxon>
        <taxon>Pseudomonadota</taxon>
        <taxon>Betaproteobacteria</taxon>
        <taxon>Burkholderiales</taxon>
        <taxon>Candidatus Ichthyocystis</taxon>
    </lineage>
</organism>
<dbReference type="RefSeq" id="WP_092343573.1">
    <property type="nucleotide sequence ID" value="NZ_LN906597.1"/>
</dbReference>
<reference evidence="2" key="1">
    <citation type="submission" date="2015-11" db="EMBL/GenBank/DDBJ databases">
        <authorList>
            <person name="Seth-Smith H.M.B."/>
        </authorList>
    </citation>
    <scope>NUCLEOTIDE SEQUENCE [LARGE SCALE GENOMIC DNA]</scope>
    <source>
        <strain evidence="2">2013Ark11</strain>
    </source>
</reference>
<sequence length="826" mass="95017">MYTRCSSNGFSTSVIGEKNNVKSKLVEIVTNHISCKNQYPDSNKSFVSKDYLSQHLLNFGTHEELYQDDNYQEKLLTPDIFKLTKPDESNLSFRTYSSGTEETSTSSAIKRTFIEDKSLSKSPTSRMLCFDQYMDNKNVIKKNIVLNSYTRSTLWHKKSNSMMVYLDVIKKIDIDPNGLLRNSVLEKMSNNIKKKYLVKSVDISATYSNIRKYALDRVSSMINEDIAGLDITITPGMSISDLRSSCISNNNFFRKLQECCEKITENIKLAPENFLSHIFQSCVIVHVDNLLDPTNNKIKLYHKKDELIPKLKELILNTISNLPNSIICEIEKLDQNNIVNSLFSKIHGVLVSKSLIKNLILFFNSNKNIFINIKFADNLNQFNELLDKIVNIVRTYCIFHEGVFLPDESTSKQLSRYLLSDMCGLSTNFHKKFKLSVQNVSAFQESVDNIRLESNYTNNSVTNESAKKEPDVTNTELILCQKSKRNSVFAPSLNIYELAASTIDINKGDFDESFMDNLKRYPLMKEYFNKKEKVNIDLSTTHSHVKNYISETLYDFVKKIEKKIEPLPGMTIEELRLAHISNEEFFDKLHKFCFEVINSIKNCSDTMLIDLMQRNVYLETETEAEAVKVVKINKKIKISFREQIENLLIRNISNASEIIVSAIKLIPDSKIIEGYFSHFHNIYIYNKSLLRLKSAFNFVQEKVINDHLLIELADKISLKMINKMGGKSIIKGHVVRKIVNNNIICGKLSTYNYIRKLVGEELCIPKAGLSDHIIVVNNNKIEIADKKTRDEIFGGIRSDLIAKTVKSYNDLCIEIYKSRIRNKKLY</sequence>
<keyword evidence="2" id="KW-1185">Reference proteome</keyword>
<evidence type="ECO:0000313" key="1">
    <source>
        <dbReference type="EMBL" id="CUT18273.1"/>
    </source>
</evidence>
<accession>A0A0S4M3R5</accession>
<proteinExistence type="predicted"/>
<protein>
    <submittedName>
        <fullName evidence="1">Uncharacterized protein</fullName>
    </submittedName>
</protein>
<gene>
    <name evidence="1" type="ORF">Ark11_1475</name>
</gene>
<dbReference type="STRING" id="1561003.Ark11_1475"/>
<evidence type="ECO:0000313" key="2">
    <source>
        <dbReference type="Proteomes" id="UP000198651"/>
    </source>
</evidence>